<dbReference type="Proteomes" id="UP000095651">
    <property type="component" value="Unassembled WGS sequence"/>
</dbReference>
<dbReference type="InterPro" id="IPR009665">
    <property type="entry name" value="YyaC"/>
</dbReference>
<dbReference type="GO" id="GO:0008233">
    <property type="term" value="F:peptidase activity"/>
    <property type="evidence" value="ECO:0007669"/>
    <property type="project" value="UniProtKB-KW"/>
</dbReference>
<proteinExistence type="predicted"/>
<dbReference type="Proteomes" id="UP000261257">
    <property type="component" value="Unassembled WGS sequence"/>
</dbReference>
<dbReference type="EMBL" id="QSSQ01000009">
    <property type="protein sequence ID" value="RGM04653.1"/>
    <property type="molecule type" value="Genomic_DNA"/>
</dbReference>
<sequence length="199" mass="22228">MRLWERIAIRGNREVYYYDTKQSFEAEEFASRLYDLICTEQENGKTAGVVFLCIGTDRSTGDSLGPLIGYKLKEKRLERVEILGTLERPVHAMNLETYQAILKFQYPDHVVVAVDASVGNIEHIGYVTLGKGSLKPGLGVSKELKAVGDIFITGIVGSCGSFDPLMLQSIRLSVVMRMADCISRSIYLVEKLWENASLL</sequence>
<accession>A0A174J624</accession>
<dbReference type="NCBIfam" id="TIGR02841">
    <property type="entry name" value="spore_YyaC"/>
    <property type="match status" value="1"/>
</dbReference>
<evidence type="ECO:0000313" key="1">
    <source>
        <dbReference type="EMBL" id="CUO92559.1"/>
    </source>
</evidence>
<keyword evidence="2" id="KW-0378">Hydrolase</keyword>
<organism evidence="1 5">
    <name type="scientific">Hungatella hathewayi</name>
    <dbReference type="NCBI Taxonomy" id="154046"/>
    <lineage>
        <taxon>Bacteria</taxon>
        <taxon>Bacillati</taxon>
        <taxon>Bacillota</taxon>
        <taxon>Clostridia</taxon>
        <taxon>Lachnospirales</taxon>
        <taxon>Lachnospiraceae</taxon>
        <taxon>Hungatella</taxon>
    </lineage>
</organism>
<evidence type="ECO:0000313" key="4">
    <source>
        <dbReference type="EMBL" id="RGM04653.1"/>
    </source>
</evidence>
<evidence type="ECO:0000313" key="2">
    <source>
        <dbReference type="EMBL" id="RGD70169.1"/>
    </source>
</evidence>
<dbReference type="Proteomes" id="UP000263014">
    <property type="component" value="Unassembled WGS sequence"/>
</dbReference>
<dbReference type="RefSeq" id="WP_002605507.1">
    <property type="nucleotide sequence ID" value="NZ_CABIXC010000014.1"/>
</dbReference>
<dbReference type="SUPFAM" id="SSF53163">
    <property type="entry name" value="HybD-like"/>
    <property type="match status" value="1"/>
</dbReference>
<dbReference type="InterPro" id="IPR023430">
    <property type="entry name" value="Pept_HybD-like_dom_sf"/>
</dbReference>
<evidence type="ECO:0000313" key="3">
    <source>
        <dbReference type="EMBL" id="RGI97005.1"/>
    </source>
</evidence>
<dbReference type="EMBL" id="QTJW01000008">
    <property type="protein sequence ID" value="RGD70169.1"/>
    <property type="molecule type" value="Genomic_DNA"/>
</dbReference>
<dbReference type="OrthoDB" id="9815953at2"/>
<name>A0A174J624_9FIRM</name>
<reference evidence="6 7" key="2">
    <citation type="submission" date="2018-08" db="EMBL/GenBank/DDBJ databases">
        <title>A genome reference for cultivated species of the human gut microbiota.</title>
        <authorList>
            <person name="Zou Y."/>
            <person name="Xue W."/>
            <person name="Luo G."/>
        </authorList>
    </citation>
    <scope>NUCLEOTIDE SEQUENCE [LARGE SCALE GENOMIC DNA]</scope>
    <source>
        <strain evidence="2 6">AF19-13AC</strain>
        <strain evidence="4 7">TF05-11AC</strain>
        <strain evidence="3 8">TM09-12</strain>
    </source>
</reference>
<dbReference type="EMBL" id="CYZE01000014">
    <property type="protein sequence ID" value="CUO92559.1"/>
    <property type="molecule type" value="Genomic_DNA"/>
</dbReference>
<reference evidence="1 5" key="1">
    <citation type="submission" date="2015-09" db="EMBL/GenBank/DDBJ databases">
        <authorList>
            <consortium name="Pathogen Informatics"/>
        </authorList>
    </citation>
    <scope>NUCLEOTIDE SEQUENCE [LARGE SCALE GENOMIC DNA]</scope>
    <source>
        <strain evidence="1 5">2789STDY5608850</strain>
    </source>
</reference>
<dbReference type="Proteomes" id="UP000261023">
    <property type="component" value="Unassembled WGS sequence"/>
</dbReference>
<dbReference type="GO" id="GO:0006508">
    <property type="term" value="P:proteolysis"/>
    <property type="evidence" value="ECO:0007669"/>
    <property type="project" value="UniProtKB-KW"/>
</dbReference>
<evidence type="ECO:0000313" key="7">
    <source>
        <dbReference type="Proteomes" id="UP000261257"/>
    </source>
</evidence>
<keyword evidence="2" id="KW-0645">Protease</keyword>
<evidence type="ECO:0000313" key="5">
    <source>
        <dbReference type="Proteomes" id="UP000095651"/>
    </source>
</evidence>
<evidence type="ECO:0000313" key="6">
    <source>
        <dbReference type="Proteomes" id="UP000261023"/>
    </source>
</evidence>
<dbReference type="AlphaFoldDB" id="A0A174J624"/>
<dbReference type="EMBL" id="QSON01000021">
    <property type="protein sequence ID" value="RGI97005.1"/>
    <property type="molecule type" value="Genomic_DNA"/>
</dbReference>
<dbReference type="GeneID" id="86062212"/>
<protein>
    <submittedName>
        <fullName evidence="2">Spore protease YyaC</fullName>
    </submittedName>
    <submittedName>
        <fullName evidence="1">Sporulation protein YyaC</fullName>
    </submittedName>
</protein>
<gene>
    <name evidence="2" type="primary">yyaC</name>
    <name evidence="2" type="ORF">DWX31_13620</name>
    <name evidence="4" type="ORF">DXC39_12505</name>
    <name evidence="3" type="ORF">DXD79_28700</name>
    <name evidence="1" type="ORF">ERS852407_04425</name>
</gene>
<evidence type="ECO:0000313" key="8">
    <source>
        <dbReference type="Proteomes" id="UP000263014"/>
    </source>
</evidence>
<dbReference type="Pfam" id="PF06866">
    <property type="entry name" value="DUF1256"/>
    <property type="match status" value="1"/>
</dbReference>